<dbReference type="Proteomes" id="UP000186795">
    <property type="component" value="Unassembled WGS sequence"/>
</dbReference>
<dbReference type="AlphaFoldDB" id="A0A1N7Q8W8"/>
<dbReference type="SMART" id="SM00860">
    <property type="entry name" value="SMI1_KNR4"/>
    <property type="match status" value="1"/>
</dbReference>
<accession>A0A1N7Q8W8</accession>
<dbReference type="RefSeq" id="WP_076526559.1">
    <property type="nucleotide sequence ID" value="NZ_CP048103.1"/>
</dbReference>
<dbReference type="InterPro" id="IPR037883">
    <property type="entry name" value="Knr4/Smi1-like_sf"/>
</dbReference>
<dbReference type="InterPro" id="IPR018958">
    <property type="entry name" value="Knr4/Smi1-like_dom"/>
</dbReference>
<proteinExistence type="predicted"/>
<dbReference type="SUPFAM" id="SSF160631">
    <property type="entry name" value="SMI1/KNR4-like"/>
    <property type="match status" value="1"/>
</dbReference>
<evidence type="ECO:0000259" key="1">
    <source>
        <dbReference type="SMART" id="SM00860"/>
    </source>
</evidence>
<sequence>MGKQITWDYKRTPVTEEVLSEKEKLLGIRLPDDFREVFIENHGAGPVPEYYYAPNGNSRNFGFLLALDEDEDEIEFTEANSPYMKREHDMPHEVVIFSIDPAGNFLCFDYNQLIDGYPAIIFWDHEVEGGNLKKICNTFTELLDMLHDDEDDVS</sequence>
<dbReference type="EMBL" id="FTOD01000021">
    <property type="protein sequence ID" value="SIT19300.1"/>
    <property type="molecule type" value="Genomic_DNA"/>
</dbReference>
<name>A0A1N7Q8W8_9BACL</name>
<gene>
    <name evidence="2" type="ORF">SAMN05421790_12120</name>
</gene>
<dbReference type="Gene3D" id="3.40.1580.10">
    <property type="entry name" value="SMI1/KNR4-like"/>
    <property type="match status" value="1"/>
</dbReference>
<dbReference type="OrthoDB" id="2875031at2"/>
<protein>
    <submittedName>
        <fullName evidence="2">SMI1 / KNR4 family (SUKH-1)</fullName>
    </submittedName>
</protein>
<evidence type="ECO:0000313" key="2">
    <source>
        <dbReference type="EMBL" id="SIT19300.1"/>
    </source>
</evidence>
<dbReference type="Pfam" id="PF09346">
    <property type="entry name" value="SMI1_KNR4"/>
    <property type="match status" value="1"/>
</dbReference>
<feature type="domain" description="Knr4/Smi1-like" evidence="1">
    <location>
        <begin position="13"/>
        <end position="145"/>
    </location>
</feature>
<organism evidence="2 3">
    <name type="scientific">Kroppenstedtia eburnea</name>
    <dbReference type="NCBI Taxonomy" id="714067"/>
    <lineage>
        <taxon>Bacteria</taxon>
        <taxon>Bacillati</taxon>
        <taxon>Bacillota</taxon>
        <taxon>Bacilli</taxon>
        <taxon>Bacillales</taxon>
        <taxon>Thermoactinomycetaceae</taxon>
        <taxon>Kroppenstedtia</taxon>
    </lineage>
</organism>
<keyword evidence="3" id="KW-1185">Reference proteome</keyword>
<evidence type="ECO:0000313" key="3">
    <source>
        <dbReference type="Proteomes" id="UP000186795"/>
    </source>
</evidence>
<reference evidence="3" key="1">
    <citation type="submission" date="2017-01" db="EMBL/GenBank/DDBJ databases">
        <authorList>
            <person name="Varghese N."/>
            <person name="Submissions S."/>
        </authorList>
    </citation>
    <scope>NUCLEOTIDE SEQUENCE [LARGE SCALE GENOMIC DNA]</scope>
    <source>
        <strain evidence="3">DSM 45196</strain>
    </source>
</reference>